<evidence type="ECO:0000313" key="1">
    <source>
        <dbReference type="EMBL" id="EMA17302.1"/>
    </source>
</evidence>
<protein>
    <submittedName>
        <fullName evidence="1">Uncharacterized protein</fullName>
    </submittedName>
</protein>
<sequence>MLFRHDRDRVEERLELDSEDWFDDDVEELPEDDVDDLLDDDVVFVRLVELWSAVSVADEFDWLVVEEVFDEATVSSASKTFRACLIFKNRSRAFGWSDASGWYSLDFSRNASLTFFSLSVSSAVNPSSVRASSVFISYR</sequence>
<dbReference type="Proteomes" id="UP000011687">
    <property type="component" value="Unassembled WGS sequence"/>
</dbReference>
<evidence type="ECO:0000313" key="2">
    <source>
        <dbReference type="Proteomes" id="UP000011687"/>
    </source>
</evidence>
<dbReference type="EMBL" id="AOLS01000061">
    <property type="protein sequence ID" value="EMA17302.1"/>
    <property type="molecule type" value="Genomic_DNA"/>
</dbReference>
<reference evidence="1 2" key="1">
    <citation type="journal article" date="2014" name="PLoS Genet.">
        <title>Phylogenetically driven sequencing of extremely halophilic archaea reveals strategies for static and dynamic osmo-response.</title>
        <authorList>
            <person name="Becker E.A."/>
            <person name="Seitzer P.M."/>
            <person name="Tritt A."/>
            <person name="Larsen D."/>
            <person name="Krusor M."/>
            <person name="Yao A.I."/>
            <person name="Wu D."/>
            <person name="Madern D."/>
            <person name="Eisen J.A."/>
            <person name="Darling A.E."/>
            <person name="Facciotti M.T."/>
        </authorList>
    </citation>
    <scope>NUCLEOTIDE SEQUENCE [LARGE SCALE GENOMIC DNA]</scope>
    <source>
        <strain evidence="1 2">ATCC 33799</strain>
    </source>
</reference>
<gene>
    <name evidence="1" type="ORF">C435_11395</name>
</gene>
<keyword evidence="2" id="KW-1185">Reference proteome</keyword>
<comment type="caution">
    <text evidence="1">The sequence shown here is derived from an EMBL/GenBank/DDBJ whole genome shotgun (WGS) entry which is preliminary data.</text>
</comment>
<organism evidence="1 2">
    <name type="scientific">Haloarcula marismortui ATCC 33799</name>
    <dbReference type="NCBI Taxonomy" id="662475"/>
    <lineage>
        <taxon>Archaea</taxon>
        <taxon>Methanobacteriati</taxon>
        <taxon>Methanobacteriota</taxon>
        <taxon>Stenosarchaea group</taxon>
        <taxon>Halobacteria</taxon>
        <taxon>Halobacteriales</taxon>
        <taxon>Haloarculaceae</taxon>
        <taxon>Haloarcula</taxon>
    </lineage>
</organism>
<proteinExistence type="predicted"/>
<dbReference type="AlphaFoldDB" id="M0K7C8"/>
<name>M0K7C8_9EURY</name>
<accession>M0K7C8</accession>